<comment type="similarity">
    <text evidence="1">Belongs to the V-ATPase E subunit family.</text>
</comment>
<accession>A0A846LSY4</accession>
<keyword evidence="3" id="KW-0406">Ion transport</keyword>
<protein>
    <submittedName>
        <fullName evidence="4">Vacuolar-type H+-ATPase subunit E/Vma4</fullName>
    </submittedName>
</protein>
<dbReference type="GO" id="GO:0033178">
    <property type="term" value="C:proton-transporting two-sector ATPase complex, catalytic domain"/>
    <property type="evidence" value="ECO:0007669"/>
    <property type="project" value="InterPro"/>
</dbReference>
<evidence type="ECO:0000256" key="2">
    <source>
        <dbReference type="ARBA" id="ARBA00022448"/>
    </source>
</evidence>
<dbReference type="Gene3D" id="3.30.2320.30">
    <property type="entry name" value="ATP synthase, E subunit, C-terminal"/>
    <property type="match status" value="1"/>
</dbReference>
<comment type="caution">
    <text evidence="4">The sequence shown here is derived from an EMBL/GenBank/DDBJ whole genome shotgun (WGS) entry which is preliminary data.</text>
</comment>
<proteinExistence type="inferred from homology"/>
<organism evidence="4 5">
    <name type="scientific">Modestobacter marinus</name>
    <dbReference type="NCBI Taxonomy" id="477641"/>
    <lineage>
        <taxon>Bacteria</taxon>
        <taxon>Bacillati</taxon>
        <taxon>Actinomycetota</taxon>
        <taxon>Actinomycetes</taxon>
        <taxon>Geodermatophilales</taxon>
        <taxon>Geodermatophilaceae</taxon>
        <taxon>Modestobacter</taxon>
    </lineage>
</organism>
<reference evidence="4 5" key="1">
    <citation type="submission" date="2020-02" db="EMBL/GenBank/DDBJ databases">
        <title>Sequencing the genomes of 1000 actinobacteria strains.</title>
        <authorList>
            <person name="Klenk H.-P."/>
        </authorList>
    </citation>
    <scope>NUCLEOTIDE SEQUENCE [LARGE SCALE GENOMIC DNA]</scope>
    <source>
        <strain evidence="4 5">DSM 45201</strain>
    </source>
</reference>
<name>A0A846LSY4_9ACTN</name>
<dbReference type="GO" id="GO:0046961">
    <property type="term" value="F:proton-transporting ATPase activity, rotational mechanism"/>
    <property type="evidence" value="ECO:0007669"/>
    <property type="project" value="InterPro"/>
</dbReference>
<keyword evidence="2" id="KW-0813">Transport</keyword>
<dbReference type="InterPro" id="IPR038495">
    <property type="entry name" value="ATPase_E_C"/>
</dbReference>
<sequence length="205" mass="21919">MADVSLTDLLRSLDDDAAAELERAHQAAADEADRLTREAAAEADRVRSAALAAAEQTGRREAARIVAAARTEAAAEVRAARAEALRAVRERGEQRLADLRAHPGYDEVLAGCLAEALAVLPEPVGVRVDRRDADRVRRLLPGTQPADLTITADLTAWGGCLVADDRGRYVDDTLETRLATAWPAQRAATATRWARAAAGAPEDRP</sequence>
<dbReference type="AlphaFoldDB" id="A0A846LSY4"/>
<evidence type="ECO:0000313" key="5">
    <source>
        <dbReference type="Proteomes" id="UP000552836"/>
    </source>
</evidence>
<dbReference type="RefSeq" id="WP_166753307.1">
    <property type="nucleotide sequence ID" value="NZ_BAABJU010000007.1"/>
</dbReference>
<evidence type="ECO:0000256" key="3">
    <source>
        <dbReference type="ARBA" id="ARBA00023065"/>
    </source>
</evidence>
<dbReference type="InterPro" id="IPR002842">
    <property type="entry name" value="ATPase_V1_Esu"/>
</dbReference>
<evidence type="ECO:0000313" key="4">
    <source>
        <dbReference type="EMBL" id="NIH65570.1"/>
    </source>
</evidence>
<evidence type="ECO:0000256" key="1">
    <source>
        <dbReference type="ARBA" id="ARBA00005901"/>
    </source>
</evidence>
<dbReference type="Proteomes" id="UP000552836">
    <property type="component" value="Unassembled WGS sequence"/>
</dbReference>
<dbReference type="SUPFAM" id="SSF160527">
    <property type="entry name" value="V-type ATPase subunit E-like"/>
    <property type="match status" value="1"/>
</dbReference>
<dbReference type="Gene3D" id="1.20.5.620">
    <property type="entry name" value="F1F0 ATP synthase subunit B, membrane domain"/>
    <property type="match status" value="1"/>
</dbReference>
<dbReference type="EMBL" id="JAAMPA010000001">
    <property type="protein sequence ID" value="NIH65570.1"/>
    <property type="molecule type" value="Genomic_DNA"/>
</dbReference>
<dbReference type="Pfam" id="PF01991">
    <property type="entry name" value="vATP-synt_E"/>
    <property type="match status" value="1"/>
</dbReference>
<gene>
    <name evidence="4" type="ORF">FB380_000016</name>
</gene>